<evidence type="ECO:0000313" key="1">
    <source>
        <dbReference type="EMBL" id="KAF9610110.1"/>
    </source>
</evidence>
<protein>
    <recommendedName>
        <fullName evidence="3">Snf2 ATP coupling domain-containing protein</fullName>
    </recommendedName>
</protein>
<sequence>MNSISDMKLDLFSAGNERQQMLQEIMRRGTKPLGTDVSSEREINRLAARSEEEYWLFEKMDEERRRRENYQSRLIEEHEVPDWVYPSKEEVDKDLNADGSVTGKQRVLC</sequence>
<organism evidence="1 2">
    <name type="scientific">Coptis chinensis</name>
    <dbReference type="NCBI Taxonomy" id="261450"/>
    <lineage>
        <taxon>Eukaryota</taxon>
        <taxon>Viridiplantae</taxon>
        <taxon>Streptophyta</taxon>
        <taxon>Embryophyta</taxon>
        <taxon>Tracheophyta</taxon>
        <taxon>Spermatophyta</taxon>
        <taxon>Magnoliopsida</taxon>
        <taxon>Ranunculales</taxon>
        <taxon>Ranunculaceae</taxon>
        <taxon>Coptidoideae</taxon>
        <taxon>Coptis</taxon>
    </lineage>
</organism>
<evidence type="ECO:0008006" key="3">
    <source>
        <dbReference type="Google" id="ProtNLM"/>
    </source>
</evidence>
<dbReference type="Proteomes" id="UP000631114">
    <property type="component" value="Unassembled WGS sequence"/>
</dbReference>
<dbReference type="AlphaFoldDB" id="A0A835I1U0"/>
<accession>A0A835I1U0</accession>
<keyword evidence="2" id="KW-1185">Reference proteome</keyword>
<comment type="caution">
    <text evidence="1">The sequence shown here is derived from an EMBL/GenBank/DDBJ whole genome shotgun (WGS) entry which is preliminary data.</text>
</comment>
<gene>
    <name evidence="1" type="ORF">IFM89_019975</name>
</gene>
<reference evidence="1 2" key="1">
    <citation type="submission" date="2020-10" db="EMBL/GenBank/DDBJ databases">
        <title>The Coptis chinensis genome and diversification of protoberbering-type alkaloids.</title>
        <authorList>
            <person name="Wang B."/>
            <person name="Shu S."/>
            <person name="Song C."/>
            <person name="Liu Y."/>
        </authorList>
    </citation>
    <scope>NUCLEOTIDE SEQUENCE [LARGE SCALE GENOMIC DNA]</scope>
    <source>
        <strain evidence="1">HL-2020</strain>
        <tissue evidence="1">Leaf</tissue>
    </source>
</reference>
<dbReference type="EMBL" id="JADFTS010000004">
    <property type="protein sequence ID" value="KAF9610110.1"/>
    <property type="molecule type" value="Genomic_DNA"/>
</dbReference>
<evidence type="ECO:0000313" key="2">
    <source>
        <dbReference type="Proteomes" id="UP000631114"/>
    </source>
</evidence>
<proteinExistence type="predicted"/>
<dbReference type="OrthoDB" id="1745870at2759"/>
<name>A0A835I1U0_9MAGN</name>